<evidence type="ECO:0000313" key="2">
    <source>
        <dbReference type="Proteomes" id="UP000634011"/>
    </source>
</evidence>
<dbReference type="Proteomes" id="UP000634011">
    <property type="component" value="Unassembled WGS sequence"/>
</dbReference>
<gene>
    <name evidence="1" type="ORF">H8K32_09505</name>
</gene>
<protein>
    <submittedName>
        <fullName evidence="1">Uncharacterized protein</fullName>
    </submittedName>
</protein>
<dbReference type="AlphaFoldDB" id="A0A923KIA5"/>
<dbReference type="EMBL" id="JACOFV010000007">
    <property type="protein sequence ID" value="MBC3862332.1"/>
    <property type="molecule type" value="Genomic_DNA"/>
</dbReference>
<organism evidence="1 2">
    <name type="scientific">Undibacterium jejuense</name>
    <dbReference type="NCBI Taxonomy" id="1344949"/>
    <lineage>
        <taxon>Bacteria</taxon>
        <taxon>Pseudomonadati</taxon>
        <taxon>Pseudomonadota</taxon>
        <taxon>Betaproteobacteria</taxon>
        <taxon>Burkholderiales</taxon>
        <taxon>Oxalobacteraceae</taxon>
        <taxon>Undibacterium</taxon>
    </lineage>
</organism>
<reference evidence="1" key="1">
    <citation type="submission" date="2020-08" db="EMBL/GenBank/DDBJ databases">
        <title>Novel species isolated from subtropical streams in China.</title>
        <authorList>
            <person name="Lu H."/>
        </authorList>
    </citation>
    <scope>NUCLEOTIDE SEQUENCE</scope>
    <source>
        <strain evidence="1">KACC 12607</strain>
    </source>
</reference>
<evidence type="ECO:0000313" key="1">
    <source>
        <dbReference type="EMBL" id="MBC3862332.1"/>
    </source>
</evidence>
<keyword evidence="2" id="KW-1185">Reference proteome</keyword>
<sequence length="136" mass="15980">MRKYAFFTLIIIPCSCWAVGFGNFHGRNIKSETVILEIVERLTNEYSLSDHEEKLIVKVKVESKQNSREYSDVCHRKMLQDIFWCDGNKSSPMFDTTYKFDHEILGTYSDEAPNSEIWHCINGCGEESPRTFRYDY</sequence>
<name>A0A923KIA5_9BURK</name>
<comment type="caution">
    <text evidence="1">The sequence shown here is derived from an EMBL/GenBank/DDBJ whole genome shotgun (WGS) entry which is preliminary data.</text>
</comment>
<proteinExistence type="predicted"/>
<accession>A0A923KIA5</accession>
<dbReference type="RefSeq" id="WP_186912250.1">
    <property type="nucleotide sequence ID" value="NZ_JACOFV010000007.1"/>
</dbReference>